<dbReference type="InterPro" id="IPR003616">
    <property type="entry name" value="Post-SET_dom"/>
</dbReference>
<feature type="domain" description="Pre-SET" evidence="9">
    <location>
        <begin position="44"/>
        <end position="108"/>
    </location>
</feature>
<evidence type="ECO:0000313" key="11">
    <source>
        <dbReference type="EMBL" id="KAJ8047348.1"/>
    </source>
</evidence>
<dbReference type="PROSITE" id="PS50867">
    <property type="entry name" value="PRE_SET"/>
    <property type="match status" value="1"/>
</dbReference>
<dbReference type="GO" id="GO:0008270">
    <property type="term" value="F:zinc ion binding"/>
    <property type="evidence" value="ECO:0007669"/>
    <property type="project" value="InterPro"/>
</dbReference>
<name>A0A9Q1CMA4_HOLLE</name>
<dbReference type="SMART" id="SM00317">
    <property type="entry name" value="SET"/>
    <property type="match status" value="1"/>
</dbReference>
<dbReference type="PANTHER" id="PTHR46223:SF3">
    <property type="entry name" value="HISTONE-LYSINE N-METHYLTRANSFERASE SET-23"/>
    <property type="match status" value="1"/>
</dbReference>
<dbReference type="GO" id="GO:0042054">
    <property type="term" value="F:histone methyltransferase activity"/>
    <property type="evidence" value="ECO:0007669"/>
    <property type="project" value="InterPro"/>
</dbReference>
<gene>
    <name evidence="11" type="ORF">HOLleu_06329</name>
</gene>
<dbReference type="InterPro" id="IPR046341">
    <property type="entry name" value="SET_dom_sf"/>
</dbReference>
<accession>A0A9Q1CMA4</accession>
<keyword evidence="2" id="KW-0158">Chromosome</keyword>
<keyword evidence="3" id="KW-0489">Methyltransferase</keyword>
<keyword evidence="4" id="KW-0808">Transferase</keyword>
<evidence type="ECO:0000313" key="12">
    <source>
        <dbReference type="Proteomes" id="UP001152320"/>
    </source>
</evidence>
<dbReference type="SUPFAM" id="SSF82199">
    <property type="entry name" value="SET domain"/>
    <property type="match status" value="1"/>
</dbReference>
<dbReference type="GO" id="GO:0005634">
    <property type="term" value="C:nucleus"/>
    <property type="evidence" value="ECO:0007669"/>
    <property type="project" value="InterPro"/>
</dbReference>
<dbReference type="CDD" id="cd10544">
    <property type="entry name" value="SET_SETMAR"/>
    <property type="match status" value="1"/>
</dbReference>
<keyword evidence="6" id="KW-0479">Metal-binding</keyword>
<dbReference type="PROSITE" id="PS50280">
    <property type="entry name" value="SET"/>
    <property type="match status" value="1"/>
</dbReference>
<proteinExistence type="predicted"/>
<dbReference type="InterPro" id="IPR050973">
    <property type="entry name" value="H3K9_Histone-Lys_N-MTase"/>
</dbReference>
<evidence type="ECO:0000256" key="6">
    <source>
        <dbReference type="ARBA" id="ARBA00022723"/>
    </source>
</evidence>
<dbReference type="PANTHER" id="PTHR46223">
    <property type="entry name" value="HISTONE-LYSINE N-METHYLTRANSFERASE SUV39H"/>
    <property type="match status" value="1"/>
</dbReference>
<protein>
    <submittedName>
        <fullName evidence="11">Histone-lysine N-methyltransferase SETMAR</fullName>
    </submittedName>
</protein>
<dbReference type="OrthoDB" id="616263at2759"/>
<dbReference type="EMBL" id="JAIZAY010000002">
    <property type="protein sequence ID" value="KAJ8047348.1"/>
    <property type="molecule type" value="Genomic_DNA"/>
</dbReference>
<evidence type="ECO:0000259" key="10">
    <source>
        <dbReference type="PROSITE" id="PS50868"/>
    </source>
</evidence>
<evidence type="ECO:0000256" key="7">
    <source>
        <dbReference type="ARBA" id="ARBA00022833"/>
    </source>
</evidence>
<dbReference type="Pfam" id="PF05033">
    <property type="entry name" value="Pre-SET"/>
    <property type="match status" value="1"/>
</dbReference>
<evidence type="ECO:0000259" key="8">
    <source>
        <dbReference type="PROSITE" id="PS50280"/>
    </source>
</evidence>
<evidence type="ECO:0000256" key="5">
    <source>
        <dbReference type="ARBA" id="ARBA00022691"/>
    </source>
</evidence>
<sequence length="271" mass="30104">MFGDATDPLKRDLHHSKYDFYLVFTATNVAGSGYSSNPDEITNTGCTCGVPLCPPECPCISQFGPNYDERGSLLKVEHGIKNSSKPIVECNGMCHCGETCSNRVVQNGIHFNLEIFMTEDRGRGLKTTSAIPKHRFVCEYAGELLGRAEAERRLKSLKEDEANYILIVKEHTSDGDVVETIIDPTYRGNIGRCINHSCEPNLFLVPVRVHNDIPRIALFAKRDIAAGEELTYSYGEEMEGVLPLGKVKRKPCFCGTSSCQKYLPLELSLFT</sequence>
<dbReference type="PROSITE" id="PS50868">
    <property type="entry name" value="POST_SET"/>
    <property type="match status" value="1"/>
</dbReference>
<dbReference type="GO" id="GO:0032259">
    <property type="term" value="P:methylation"/>
    <property type="evidence" value="ECO:0007669"/>
    <property type="project" value="UniProtKB-KW"/>
</dbReference>
<dbReference type="InterPro" id="IPR001214">
    <property type="entry name" value="SET_dom"/>
</dbReference>
<evidence type="ECO:0000256" key="4">
    <source>
        <dbReference type="ARBA" id="ARBA00022679"/>
    </source>
</evidence>
<evidence type="ECO:0000256" key="3">
    <source>
        <dbReference type="ARBA" id="ARBA00022603"/>
    </source>
</evidence>
<keyword evidence="7" id="KW-0862">Zinc</keyword>
<dbReference type="GO" id="GO:0005694">
    <property type="term" value="C:chromosome"/>
    <property type="evidence" value="ECO:0007669"/>
    <property type="project" value="UniProtKB-SubCell"/>
</dbReference>
<dbReference type="InterPro" id="IPR007728">
    <property type="entry name" value="Pre-SET_dom"/>
</dbReference>
<dbReference type="AlphaFoldDB" id="A0A9Q1CMA4"/>
<feature type="domain" description="SET" evidence="8">
    <location>
        <begin position="111"/>
        <end position="235"/>
    </location>
</feature>
<evidence type="ECO:0000256" key="2">
    <source>
        <dbReference type="ARBA" id="ARBA00022454"/>
    </source>
</evidence>
<organism evidence="11 12">
    <name type="scientific">Holothuria leucospilota</name>
    <name type="common">Black long sea cucumber</name>
    <name type="synonym">Mertensiothuria leucospilota</name>
    <dbReference type="NCBI Taxonomy" id="206669"/>
    <lineage>
        <taxon>Eukaryota</taxon>
        <taxon>Metazoa</taxon>
        <taxon>Echinodermata</taxon>
        <taxon>Eleutherozoa</taxon>
        <taxon>Echinozoa</taxon>
        <taxon>Holothuroidea</taxon>
        <taxon>Aspidochirotacea</taxon>
        <taxon>Aspidochirotida</taxon>
        <taxon>Holothuriidae</taxon>
        <taxon>Holothuria</taxon>
    </lineage>
</organism>
<evidence type="ECO:0000256" key="1">
    <source>
        <dbReference type="ARBA" id="ARBA00004286"/>
    </source>
</evidence>
<dbReference type="Gene3D" id="2.170.270.10">
    <property type="entry name" value="SET domain"/>
    <property type="match status" value="1"/>
</dbReference>
<keyword evidence="12" id="KW-1185">Reference proteome</keyword>
<feature type="domain" description="Post-SET" evidence="10">
    <location>
        <begin position="248"/>
        <end position="264"/>
    </location>
</feature>
<comment type="caution">
    <text evidence="11">The sequence shown here is derived from an EMBL/GenBank/DDBJ whole genome shotgun (WGS) entry which is preliminary data.</text>
</comment>
<keyword evidence="5" id="KW-0949">S-adenosyl-L-methionine</keyword>
<dbReference type="Pfam" id="PF00856">
    <property type="entry name" value="SET"/>
    <property type="match status" value="1"/>
</dbReference>
<evidence type="ECO:0000259" key="9">
    <source>
        <dbReference type="PROSITE" id="PS50867"/>
    </source>
</evidence>
<comment type="subcellular location">
    <subcellularLocation>
        <location evidence="1">Chromosome</location>
    </subcellularLocation>
</comment>
<dbReference type="Proteomes" id="UP001152320">
    <property type="component" value="Chromosome 2"/>
</dbReference>
<reference evidence="11" key="1">
    <citation type="submission" date="2021-10" db="EMBL/GenBank/DDBJ databases">
        <title>Tropical sea cucumber genome reveals ecological adaptation and Cuvierian tubules defense mechanism.</title>
        <authorList>
            <person name="Chen T."/>
        </authorList>
    </citation>
    <scope>NUCLEOTIDE SEQUENCE</scope>
    <source>
        <strain evidence="11">Nanhai2018</strain>
        <tissue evidence="11">Muscle</tissue>
    </source>
</reference>